<evidence type="ECO:0000256" key="1">
    <source>
        <dbReference type="ARBA" id="ARBA00008857"/>
    </source>
</evidence>
<gene>
    <name evidence="5" type="ORF">FGG15_11470</name>
</gene>
<dbReference type="InterPro" id="IPR010998">
    <property type="entry name" value="Integrase_recombinase_N"/>
</dbReference>
<keyword evidence="2" id="KW-0238">DNA-binding</keyword>
<dbReference type="Proteomes" id="UP000751614">
    <property type="component" value="Unassembled WGS sequence"/>
</dbReference>
<comment type="similarity">
    <text evidence="1">Belongs to the 'phage' integrase family.</text>
</comment>
<dbReference type="PANTHER" id="PTHR30349:SF64">
    <property type="entry name" value="PROPHAGE INTEGRASE INTD-RELATED"/>
    <property type="match status" value="1"/>
</dbReference>
<dbReference type="PROSITE" id="PS51898">
    <property type="entry name" value="TYR_RECOMBINASE"/>
    <property type="match status" value="1"/>
</dbReference>
<dbReference type="InterPro" id="IPR035386">
    <property type="entry name" value="Arm-DNA-bind_5"/>
</dbReference>
<dbReference type="Gene3D" id="1.10.443.10">
    <property type="entry name" value="Intergrase catalytic core"/>
    <property type="match status" value="1"/>
</dbReference>
<dbReference type="CDD" id="cd01185">
    <property type="entry name" value="INTN1_C_like"/>
    <property type="match status" value="1"/>
</dbReference>
<dbReference type="Pfam" id="PF17293">
    <property type="entry name" value="Arm-DNA-bind_5"/>
    <property type="match status" value="1"/>
</dbReference>
<evidence type="ECO:0000313" key="6">
    <source>
        <dbReference type="Proteomes" id="UP000751614"/>
    </source>
</evidence>
<dbReference type="InterPro" id="IPR050090">
    <property type="entry name" value="Tyrosine_recombinase_XerCD"/>
</dbReference>
<reference evidence="5 6" key="1">
    <citation type="submission" date="2019-05" db="EMBL/GenBank/DDBJ databases">
        <title>Flagellimonas sp. AsT0115, sp. nov., isolated from a marine red algae, Asparagopsis taxiformis.</title>
        <authorList>
            <person name="Kim J."/>
            <person name="Jeong S.E."/>
            <person name="Jeon C.O."/>
        </authorList>
    </citation>
    <scope>NUCLEOTIDE SEQUENCE [LARGE SCALE GENOMIC DNA]</scope>
    <source>
        <strain evidence="5 6">AsT0115</strain>
    </source>
</reference>
<organism evidence="5 6">
    <name type="scientific">Flagellimonas algicola</name>
    <dbReference type="NCBI Taxonomy" id="2583815"/>
    <lineage>
        <taxon>Bacteria</taxon>
        <taxon>Pseudomonadati</taxon>
        <taxon>Bacteroidota</taxon>
        <taxon>Flavobacteriia</taxon>
        <taxon>Flavobacteriales</taxon>
        <taxon>Flavobacteriaceae</taxon>
        <taxon>Flagellimonas</taxon>
    </lineage>
</organism>
<name>A0ABY2WJC6_9FLAO</name>
<dbReference type="PANTHER" id="PTHR30349">
    <property type="entry name" value="PHAGE INTEGRASE-RELATED"/>
    <property type="match status" value="1"/>
</dbReference>
<dbReference type="InterPro" id="IPR013762">
    <property type="entry name" value="Integrase-like_cat_sf"/>
</dbReference>
<proteinExistence type="inferred from homology"/>
<protein>
    <submittedName>
        <fullName evidence="5">Site-specific integrase</fullName>
    </submittedName>
</protein>
<dbReference type="InterPro" id="IPR002104">
    <property type="entry name" value="Integrase_catalytic"/>
</dbReference>
<dbReference type="EMBL" id="VCNI01000002">
    <property type="protein sequence ID" value="TMU54813.1"/>
    <property type="molecule type" value="Genomic_DNA"/>
</dbReference>
<keyword evidence="6" id="KW-1185">Reference proteome</keyword>
<dbReference type="Pfam" id="PF13102">
    <property type="entry name" value="Phage_int_SAM_5"/>
    <property type="match status" value="1"/>
</dbReference>
<dbReference type="InterPro" id="IPR025269">
    <property type="entry name" value="SAM-like_dom"/>
</dbReference>
<sequence>MASIKIVLRKKKLADGSYPIFLRVTKERQSKFYKTPFSSKIDEWVVTTGSFNKRKDNYVQNNRLLLKFKQRAFKVITELEIDTPDYSIYDFDRKYRVTYNPIKQDVFAFWNEIIDEQKRAGRIGNAKVNYDAQTSVKIFNKFQRLTFKELNPNFLNKYEVFLRSRGGTDGGIGVKMRAIRAIYNMAIQRGITKESHYPFRAYKLSKLKGKAAKRALDFNEVMSIINLDITDYPHLMNTKNYFVFSFYTRGMNFKDMMELEWENIHSGYIYYTRSKTKGNFSIKIVTPVQDILDYYKLNGRGTKYVFPILLRENLDHTQIANRKHKVLGIYNRQLKELAKLCGIEKNISSYVARHSFANCLKQKGVATDIISESLGHQNLAITQAYLKELDNAILDNAVQLLL</sequence>
<keyword evidence="3" id="KW-0233">DNA recombination</keyword>
<evidence type="ECO:0000259" key="4">
    <source>
        <dbReference type="PROSITE" id="PS51898"/>
    </source>
</evidence>
<accession>A0ABY2WJC6</accession>
<dbReference type="InterPro" id="IPR011010">
    <property type="entry name" value="DNA_brk_join_enz"/>
</dbReference>
<comment type="caution">
    <text evidence="5">The sequence shown here is derived from an EMBL/GenBank/DDBJ whole genome shotgun (WGS) entry which is preliminary data.</text>
</comment>
<evidence type="ECO:0000256" key="2">
    <source>
        <dbReference type="ARBA" id="ARBA00023125"/>
    </source>
</evidence>
<dbReference type="Pfam" id="PF00589">
    <property type="entry name" value="Phage_integrase"/>
    <property type="match status" value="1"/>
</dbReference>
<dbReference type="Gene3D" id="1.10.150.130">
    <property type="match status" value="1"/>
</dbReference>
<evidence type="ECO:0000313" key="5">
    <source>
        <dbReference type="EMBL" id="TMU54813.1"/>
    </source>
</evidence>
<feature type="domain" description="Tyr recombinase" evidence="4">
    <location>
        <begin position="211"/>
        <end position="399"/>
    </location>
</feature>
<dbReference type="SUPFAM" id="SSF56349">
    <property type="entry name" value="DNA breaking-rejoining enzymes"/>
    <property type="match status" value="1"/>
</dbReference>
<dbReference type="RefSeq" id="WP_138836327.1">
    <property type="nucleotide sequence ID" value="NZ_VCNI01000002.1"/>
</dbReference>
<evidence type="ECO:0000256" key="3">
    <source>
        <dbReference type="ARBA" id="ARBA00023172"/>
    </source>
</evidence>